<gene>
    <name evidence="1" type="ORF">EZS27_021869</name>
</gene>
<dbReference type="AlphaFoldDB" id="A0A5J4R566"/>
<proteinExistence type="predicted"/>
<name>A0A5J4R566_9ZZZZ</name>
<evidence type="ECO:0000313" key="1">
    <source>
        <dbReference type="EMBL" id="KAA6329317.1"/>
    </source>
</evidence>
<organism evidence="1">
    <name type="scientific">termite gut metagenome</name>
    <dbReference type="NCBI Taxonomy" id="433724"/>
    <lineage>
        <taxon>unclassified sequences</taxon>
        <taxon>metagenomes</taxon>
        <taxon>organismal metagenomes</taxon>
    </lineage>
</organism>
<protein>
    <submittedName>
        <fullName evidence="1">Uncharacterized protein</fullName>
    </submittedName>
</protein>
<reference evidence="1" key="1">
    <citation type="submission" date="2019-03" db="EMBL/GenBank/DDBJ databases">
        <title>Single cell metagenomics reveals metabolic interactions within the superorganism composed of flagellate Streblomastix strix and complex community of Bacteroidetes bacteria on its surface.</title>
        <authorList>
            <person name="Treitli S.C."/>
            <person name="Kolisko M."/>
            <person name="Husnik F."/>
            <person name="Keeling P."/>
            <person name="Hampl V."/>
        </authorList>
    </citation>
    <scope>NUCLEOTIDE SEQUENCE</scope>
    <source>
        <strain evidence="1">STM</strain>
    </source>
</reference>
<comment type="caution">
    <text evidence="1">The sequence shown here is derived from an EMBL/GenBank/DDBJ whole genome shotgun (WGS) entry which is preliminary data.</text>
</comment>
<accession>A0A5J4R566</accession>
<dbReference type="EMBL" id="SNRY01001667">
    <property type="protein sequence ID" value="KAA6329317.1"/>
    <property type="molecule type" value="Genomic_DNA"/>
</dbReference>
<sequence length="32" mass="3605">MPTYYALQLKISNLPEKSLLIIGIIPFSLVTK</sequence>